<comment type="similarity">
    <text evidence="1 5">Belongs to the iron/ascorbate-dependent oxidoreductase family.</text>
</comment>
<organism evidence="7 8">
    <name type="scientific">Coffea arabica</name>
    <name type="common">Arabian coffee</name>
    <dbReference type="NCBI Taxonomy" id="13443"/>
    <lineage>
        <taxon>Eukaryota</taxon>
        <taxon>Viridiplantae</taxon>
        <taxon>Streptophyta</taxon>
        <taxon>Embryophyta</taxon>
        <taxon>Tracheophyta</taxon>
        <taxon>Spermatophyta</taxon>
        <taxon>Magnoliopsida</taxon>
        <taxon>eudicotyledons</taxon>
        <taxon>Gunneridae</taxon>
        <taxon>Pentapetalae</taxon>
        <taxon>asterids</taxon>
        <taxon>lamiids</taxon>
        <taxon>Gentianales</taxon>
        <taxon>Rubiaceae</taxon>
        <taxon>Ixoroideae</taxon>
        <taxon>Gardenieae complex</taxon>
        <taxon>Bertiereae - Coffeeae clade</taxon>
        <taxon>Coffeeae</taxon>
        <taxon>Coffea</taxon>
    </lineage>
</organism>
<evidence type="ECO:0000256" key="2">
    <source>
        <dbReference type="ARBA" id="ARBA00022723"/>
    </source>
</evidence>
<reference evidence="8" key="2">
    <citation type="submission" date="2025-08" db="UniProtKB">
        <authorList>
            <consortium name="RefSeq"/>
        </authorList>
    </citation>
    <scope>IDENTIFICATION</scope>
    <source>
        <tissue evidence="8">Leaves</tissue>
    </source>
</reference>
<dbReference type="Proteomes" id="UP001652660">
    <property type="component" value="Chromosome 3c"/>
</dbReference>
<name>A0A6P6WSH4_COFAR</name>
<dbReference type="InterPro" id="IPR005123">
    <property type="entry name" value="Oxoglu/Fe-dep_dioxygenase_dom"/>
</dbReference>
<dbReference type="OrthoDB" id="288590at2759"/>
<dbReference type="AlphaFoldDB" id="A0A6P6WSH4"/>
<sequence>MAANSVAEVEAETTSQQNYDRISEIKAFDETRGGVKGLVDAGITKVPRMFYSLPDDSVKASDNRKADVGIPVVALDDIDGDPIHRKKVVDIVREASQKWGFFQVVNHSIPVEVLEEMLDGVRRFYDQDTEVKKRWYTRDVSKTVVYNSNFDLFSAPSANWRDTSYVSMAPKVPRADELPKACSDILIKYSEYIKKLGRSLFELLSEALGLKPNHLNDIGCSEGLAVLYHCYPACPEPELTLGATKHADYDFMTVLLQDHTGGLQILCENQWVDVPPVPGALVVNVGDLLQLISNDKFNSSQHRVLANRAGPRVSVACFFTTGLAPSSKRYGPIKELLSEDNPPRYRETTVKDYSLHYNAKGLGTTSALLDFRI</sequence>
<evidence type="ECO:0000256" key="5">
    <source>
        <dbReference type="RuleBase" id="RU003682"/>
    </source>
</evidence>
<dbReference type="SUPFAM" id="SSF51197">
    <property type="entry name" value="Clavaminate synthase-like"/>
    <property type="match status" value="1"/>
</dbReference>
<evidence type="ECO:0000259" key="6">
    <source>
        <dbReference type="PROSITE" id="PS51471"/>
    </source>
</evidence>
<dbReference type="Pfam" id="PF03171">
    <property type="entry name" value="2OG-FeII_Oxy"/>
    <property type="match status" value="1"/>
</dbReference>
<dbReference type="InterPro" id="IPR027443">
    <property type="entry name" value="IPNS-like_sf"/>
</dbReference>
<evidence type="ECO:0000313" key="7">
    <source>
        <dbReference type="Proteomes" id="UP001652660"/>
    </source>
</evidence>
<evidence type="ECO:0000313" key="8">
    <source>
        <dbReference type="RefSeq" id="XP_027116487.2"/>
    </source>
</evidence>
<dbReference type="InterPro" id="IPR026992">
    <property type="entry name" value="DIOX_N"/>
</dbReference>
<dbReference type="PANTHER" id="PTHR10209:SF859">
    <property type="entry name" value="OS03G0690500 PROTEIN"/>
    <property type="match status" value="1"/>
</dbReference>
<dbReference type="PANTHER" id="PTHR10209">
    <property type="entry name" value="OXIDOREDUCTASE, 2OG-FE II OXYGENASE FAMILY PROTEIN"/>
    <property type="match status" value="1"/>
</dbReference>
<keyword evidence="2 5" id="KW-0479">Metal-binding</keyword>
<dbReference type="GeneID" id="113734255"/>
<keyword evidence="3 5" id="KW-0560">Oxidoreductase</keyword>
<dbReference type="GO" id="GO:0009805">
    <property type="term" value="P:coumarin biosynthetic process"/>
    <property type="evidence" value="ECO:0007669"/>
    <property type="project" value="UniProtKB-ARBA"/>
</dbReference>
<evidence type="ECO:0000256" key="1">
    <source>
        <dbReference type="ARBA" id="ARBA00008056"/>
    </source>
</evidence>
<dbReference type="Pfam" id="PF14226">
    <property type="entry name" value="DIOX_N"/>
    <property type="match status" value="1"/>
</dbReference>
<dbReference type="GO" id="GO:0002238">
    <property type="term" value="P:response to molecule of fungal origin"/>
    <property type="evidence" value="ECO:0007669"/>
    <property type="project" value="UniProtKB-ARBA"/>
</dbReference>
<dbReference type="RefSeq" id="XP_027116487.2">
    <property type="nucleotide sequence ID" value="XM_027260686.2"/>
</dbReference>
<dbReference type="Gene3D" id="2.60.120.330">
    <property type="entry name" value="B-lactam Antibiotic, Isopenicillin N Synthase, Chain"/>
    <property type="match status" value="1"/>
</dbReference>
<evidence type="ECO:0000256" key="3">
    <source>
        <dbReference type="ARBA" id="ARBA00023002"/>
    </source>
</evidence>
<feature type="domain" description="Fe2OG dioxygenase" evidence="6">
    <location>
        <begin position="222"/>
        <end position="322"/>
    </location>
</feature>
<proteinExistence type="inferred from homology"/>
<accession>A0A6P6WSH4</accession>
<dbReference type="GO" id="GO:0031418">
    <property type="term" value="F:L-ascorbic acid binding"/>
    <property type="evidence" value="ECO:0007669"/>
    <property type="project" value="UniProtKB-KW"/>
</dbReference>
<gene>
    <name evidence="8" type="primary">LOC113734255</name>
</gene>
<dbReference type="InterPro" id="IPR044861">
    <property type="entry name" value="IPNS-like_FE2OG_OXY"/>
</dbReference>
<evidence type="ECO:0000256" key="4">
    <source>
        <dbReference type="ARBA" id="ARBA00023004"/>
    </source>
</evidence>
<keyword evidence="7" id="KW-1185">Reference proteome</keyword>
<protein>
    <submittedName>
        <fullName evidence="8">1-aminocyclopropane-1-carboxylate oxidase homolog 1-like</fullName>
    </submittedName>
</protein>
<keyword evidence="4 5" id="KW-0408">Iron</keyword>
<dbReference type="GO" id="GO:0046872">
    <property type="term" value="F:metal ion binding"/>
    <property type="evidence" value="ECO:0007669"/>
    <property type="project" value="UniProtKB-KW"/>
</dbReference>
<dbReference type="GO" id="GO:0016706">
    <property type="term" value="F:2-oxoglutarate-dependent dioxygenase activity"/>
    <property type="evidence" value="ECO:0007669"/>
    <property type="project" value="UniProtKB-ARBA"/>
</dbReference>
<reference evidence="7" key="1">
    <citation type="journal article" date="2025" name="Foods">
        <title>Unveiling the Microbial Signatures of Arabica Coffee Cherries: Insights into Ripeness Specific Diversity, Functional Traits, and Implications for Quality and Safety.</title>
        <authorList>
            <consortium name="RefSeq"/>
            <person name="Tenea G.N."/>
            <person name="Cifuentes V."/>
            <person name="Reyes P."/>
            <person name="Cevallos-Vallejos M."/>
        </authorList>
    </citation>
    <scope>NUCLEOTIDE SEQUENCE [LARGE SCALE GENOMIC DNA]</scope>
</reference>
<dbReference type="PROSITE" id="PS51471">
    <property type="entry name" value="FE2OG_OXY"/>
    <property type="match status" value="1"/>
</dbReference>